<evidence type="ECO:0000313" key="3">
    <source>
        <dbReference type="Proteomes" id="UP001428290"/>
    </source>
</evidence>
<comment type="caution">
    <text evidence="2">The sequence shown here is derived from an EMBL/GenBank/DDBJ whole genome shotgun (WGS) entry which is preliminary data.</text>
</comment>
<reference evidence="2 3" key="1">
    <citation type="submission" date="2024-02" db="EMBL/GenBank/DDBJ databases">
        <title>Herpetosiphon gulosus NBRC 112829.</title>
        <authorList>
            <person name="Ichikawa N."/>
            <person name="Katano-Makiyama Y."/>
            <person name="Hidaka K."/>
        </authorList>
    </citation>
    <scope>NUCLEOTIDE SEQUENCE [LARGE SCALE GENOMIC DNA]</scope>
    <source>
        <strain evidence="2 3">NBRC 112829</strain>
    </source>
</reference>
<accession>A0ABP9X2N9</accession>
<sequence>MSDTAHVVLISTSNADEARTLARALVTERLAASVNILPQISSIYHWDGVLKEESEILLIVRTRADALGSLIERVEQLHSYSLPEIIALPIVDGSQRFLNWILSEVMTNEDA</sequence>
<name>A0ABP9X2N9_9CHLR</name>
<dbReference type="PANTHER" id="PTHR23419">
    <property type="entry name" value="DIVALENT CATION TOLERANCE CUTA-RELATED"/>
    <property type="match status" value="1"/>
</dbReference>
<evidence type="ECO:0000256" key="1">
    <source>
        <dbReference type="ARBA" id="ARBA00010169"/>
    </source>
</evidence>
<keyword evidence="3" id="KW-1185">Reference proteome</keyword>
<dbReference type="InterPro" id="IPR015867">
    <property type="entry name" value="N-reg_PII/ATP_PRibTrfase_C"/>
</dbReference>
<proteinExistence type="inferred from homology"/>
<protein>
    <submittedName>
        <fullName evidence="2">Divalent-cation tolerance protein CutA</fullName>
    </submittedName>
</protein>
<evidence type="ECO:0000313" key="2">
    <source>
        <dbReference type="EMBL" id="GAA5529682.1"/>
    </source>
</evidence>
<gene>
    <name evidence="2" type="primary">cutA</name>
    <name evidence="2" type="ORF">Hgul01_03496</name>
</gene>
<dbReference type="PANTHER" id="PTHR23419:SF8">
    <property type="entry name" value="FI09726P"/>
    <property type="match status" value="1"/>
</dbReference>
<dbReference type="Pfam" id="PF03091">
    <property type="entry name" value="CutA1"/>
    <property type="match status" value="1"/>
</dbReference>
<dbReference type="InterPro" id="IPR004323">
    <property type="entry name" value="Ion_tolerance_CutA"/>
</dbReference>
<comment type="similarity">
    <text evidence="1">Belongs to the CutA family.</text>
</comment>
<dbReference type="SUPFAM" id="SSF54913">
    <property type="entry name" value="GlnB-like"/>
    <property type="match status" value="1"/>
</dbReference>
<dbReference type="InterPro" id="IPR011322">
    <property type="entry name" value="N-reg_PII-like_a/b"/>
</dbReference>
<dbReference type="RefSeq" id="WP_345723280.1">
    <property type="nucleotide sequence ID" value="NZ_BAABRU010000012.1"/>
</dbReference>
<dbReference type="EMBL" id="BAABRU010000012">
    <property type="protein sequence ID" value="GAA5529682.1"/>
    <property type="molecule type" value="Genomic_DNA"/>
</dbReference>
<dbReference type="Proteomes" id="UP001428290">
    <property type="component" value="Unassembled WGS sequence"/>
</dbReference>
<dbReference type="Gene3D" id="3.30.70.120">
    <property type="match status" value="1"/>
</dbReference>
<organism evidence="2 3">
    <name type="scientific">Herpetosiphon gulosus</name>
    <dbReference type="NCBI Taxonomy" id="1973496"/>
    <lineage>
        <taxon>Bacteria</taxon>
        <taxon>Bacillati</taxon>
        <taxon>Chloroflexota</taxon>
        <taxon>Chloroflexia</taxon>
        <taxon>Herpetosiphonales</taxon>
        <taxon>Herpetosiphonaceae</taxon>
        <taxon>Herpetosiphon</taxon>
    </lineage>
</organism>